<feature type="compositionally biased region" description="Low complexity" evidence="1">
    <location>
        <begin position="132"/>
        <end position="148"/>
    </location>
</feature>
<reference evidence="2 3" key="1">
    <citation type="journal article" date="2012" name="PLoS Pathog.">
        <title>Diverse lifestyles and strategies of plant pathogenesis encoded in the genomes of eighteen Dothideomycetes fungi.</title>
        <authorList>
            <person name="Ohm R.A."/>
            <person name="Feau N."/>
            <person name="Henrissat B."/>
            <person name="Schoch C.L."/>
            <person name="Horwitz B.A."/>
            <person name="Barry K.W."/>
            <person name="Condon B.J."/>
            <person name="Copeland A.C."/>
            <person name="Dhillon B."/>
            <person name="Glaser F."/>
            <person name="Hesse C.N."/>
            <person name="Kosti I."/>
            <person name="LaButti K."/>
            <person name="Lindquist E.A."/>
            <person name="Lucas S."/>
            <person name="Salamov A.A."/>
            <person name="Bradshaw R.E."/>
            <person name="Ciuffetti L."/>
            <person name="Hamelin R.C."/>
            <person name="Kema G.H.J."/>
            <person name="Lawrence C."/>
            <person name="Scott J.A."/>
            <person name="Spatafora J.W."/>
            <person name="Turgeon B.G."/>
            <person name="de Wit P.J.G.M."/>
            <person name="Zhong S."/>
            <person name="Goodwin S.B."/>
            <person name="Grigoriev I.V."/>
        </authorList>
    </citation>
    <scope>NUCLEOTIDE SEQUENCE [LARGE SCALE GENOMIC DNA]</scope>
    <source>
        <strain evidence="3">C5 / ATCC 48332 / race O</strain>
    </source>
</reference>
<feature type="compositionally biased region" description="Basic residues" evidence="1">
    <location>
        <begin position="352"/>
        <end position="365"/>
    </location>
</feature>
<dbReference type="HOGENOM" id="CLU_475632_0_0_1"/>
<gene>
    <name evidence="2" type="ORF">COCHEDRAFT_1158716</name>
</gene>
<proteinExistence type="predicted"/>
<accession>M2ULC5</accession>
<dbReference type="OMA" id="RKHESNP"/>
<reference evidence="3" key="2">
    <citation type="journal article" date="2013" name="PLoS Genet.">
        <title>Comparative genome structure, secondary metabolite, and effector coding capacity across Cochliobolus pathogens.</title>
        <authorList>
            <person name="Condon B.J."/>
            <person name="Leng Y."/>
            <person name="Wu D."/>
            <person name="Bushley K.E."/>
            <person name="Ohm R.A."/>
            <person name="Otillar R."/>
            <person name="Martin J."/>
            <person name="Schackwitz W."/>
            <person name="Grimwood J."/>
            <person name="MohdZainudin N."/>
            <person name="Xue C."/>
            <person name="Wang R."/>
            <person name="Manning V.A."/>
            <person name="Dhillon B."/>
            <person name="Tu Z.J."/>
            <person name="Steffenson B.J."/>
            <person name="Salamov A."/>
            <person name="Sun H."/>
            <person name="Lowry S."/>
            <person name="LaButti K."/>
            <person name="Han J."/>
            <person name="Copeland A."/>
            <person name="Lindquist E."/>
            <person name="Barry K."/>
            <person name="Schmutz J."/>
            <person name="Baker S.E."/>
            <person name="Ciuffetti L.M."/>
            <person name="Grigoriev I.V."/>
            <person name="Zhong S."/>
            <person name="Turgeon B.G."/>
        </authorList>
    </citation>
    <scope>NUCLEOTIDE SEQUENCE [LARGE SCALE GENOMIC DNA]</scope>
    <source>
        <strain evidence="3">C5 / ATCC 48332 / race O</strain>
    </source>
</reference>
<feature type="region of interest" description="Disordered" evidence="1">
    <location>
        <begin position="328"/>
        <end position="468"/>
    </location>
</feature>
<feature type="compositionally biased region" description="Polar residues" evidence="1">
    <location>
        <begin position="421"/>
        <end position="430"/>
    </location>
</feature>
<feature type="compositionally biased region" description="Polar residues" evidence="1">
    <location>
        <begin position="57"/>
        <end position="72"/>
    </location>
</feature>
<evidence type="ECO:0000313" key="2">
    <source>
        <dbReference type="EMBL" id="EMD88773.1"/>
    </source>
</evidence>
<dbReference type="Proteomes" id="UP000016936">
    <property type="component" value="Unassembled WGS sequence"/>
</dbReference>
<feature type="compositionally biased region" description="Acidic residues" evidence="1">
    <location>
        <begin position="456"/>
        <end position="468"/>
    </location>
</feature>
<feature type="region of interest" description="Disordered" evidence="1">
    <location>
        <begin position="206"/>
        <end position="236"/>
    </location>
</feature>
<feature type="compositionally biased region" description="Basic residues" evidence="1">
    <location>
        <begin position="206"/>
        <end position="222"/>
    </location>
</feature>
<dbReference type="EMBL" id="KB445580">
    <property type="protein sequence ID" value="EMD88773.1"/>
    <property type="molecule type" value="Genomic_DNA"/>
</dbReference>
<feature type="compositionally biased region" description="Basic and acidic residues" evidence="1">
    <location>
        <begin position="431"/>
        <end position="441"/>
    </location>
</feature>
<evidence type="ECO:0000313" key="3">
    <source>
        <dbReference type="Proteomes" id="UP000016936"/>
    </source>
</evidence>
<name>M2ULC5_COCH5</name>
<sequence length="497" mass="55308">MAASPGRSYSPEYLERLSSPDYLAGDESLSDSQSVAKSDHRPNAAAPLSADEDRMNSDSPAPSQERSPVGSDSNEENPPLKRFKGDLDSYYESSDDCIPPNRPQTSPIDGDSNEEPASSKHSKTDQINYYDSSDNNTPPNRPPTSSTANPPPQKPTQDKKKPSTSAPPSKPPKKNLPIAKESIIHQIQHHWGPNFIKSFIPKCHRPLVKSATPKRKRKSTSPRKHESNPHNWTPSSLTSMLRIAKLTSDKTWLHKAMRDVVRHRIRHTGNRKPQLGRADFDIIEDMLGKGWGVQYAFGVRYKHLVKEEEEGGEGDDDEEDVEYLFDAGPDSSEEEEEEEEEEEGESEEVQQKKGRGTSGKGKKQSKTCEEVHISSSSSSPETINPYQHVWCKSRYGMFPPLPHASSSAHSAPQAAKHASAGTQKTKQKSTTRGDDAPRSQDDSLFVPEGTERDGYEEFEEEEEEQDYEAEIAAAKAELKLARLRAAAAKANKLKRKK</sequence>
<dbReference type="OrthoDB" id="3800150at2759"/>
<dbReference type="AlphaFoldDB" id="M2ULC5"/>
<protein>
    <submittedName>
        <fullName evidence="2">Uncharacterized protein</fullName>
    </submittedName>
</protein>
<feature type="compositionally biased region" description="Low complexity" evidence="1">
    <location>
        <begin position="403"/>
        <end position="420"/>
    </location>
</feature>
<feature type="compositionally biased region" description="Acidic residues" evidence="1">
    <location>
        <begin position="331"/>
        <end position="348"/>
    </location>
</feature>
<keyword evidence="3" id="KW-1185">Reference proteome</keyword>
<evidence type="ECO:0000256" key="1">
    <source>
        <dbReference type="SAM" id="MobiDB-lite"/>
    </source>
</evidence>
<organism evidence="2 3">
    <name type="scientific">Cochliobolus heterostrophus (strain C5 / ATCC 48332 / race O)</name>
    <name type="common">Southern corn leaf blight fungus</name>
    <name type="synonym">Bipolaris maydis</name>
    <dbReference type="NCBI Taxonomy" id="701091"/>
    <lineage>
        <taxon>Eukaryota</taxon>
        <taxon>Fungi</taxon>
        <taxon>Dikarya</taxon>
        <taxon>Ascomycota</taxon>
        <taxon>Pezizomycotina</taxon>
        <taxon>Dothideomycetes</taxon>
        <taxon>Pleosporomycetidae</taxon>
        <taxon>Pleosporales</taxon>
        <taxon>Pleosporineae</taxon>
        <taxon>Pleosporaceae</taxon>
        <taxon>Bipolaris</taxon>
    </lineage>
</organism>
<feature type="region of interest" description="Disordered" evidence="1">
    <location>
        <begin position="1"/>
        <end position="176"/>
    </location>
</feature>